<feature type="transmembrane region" description="Helical" evidence="4">
    <location>
        <begin position="806"/>
        <end position="828"/>
    </location>
</feature>
<dbReference type="SMART" id="SM00042">
    <property type="entry name" value="CUB"/>
    <property type="match status" value="3"/>
</dbReference>
<evidence type="ECO:0000256" key="2">
    <source>
        <dbReference type="PROSITE-ProRule" id="PRU00059"/>
    </source>
</evidence>
<dbReference type="InterPro" id="IPR002172">
    <property type="entry name" value="LDrepeatLR_classA_rpt"/>
</dbReference>
<evidence type="ECO:0000313" key="6">
    <source>
        <dbReference type="EMBL" id="CAD7569096.1"/>
    </source>
</evidence>
<keyword evidence="1" id="KW-1015">Disulfide bond</keyword>
<dbReference type="PROSITE" id="PS01180">
    <property type="entry name" value="CUB"/>
    <property type="match status" value="4"/>
</dbReference>
<feature type="domain" description="CUB" evidence="5">
    <location>
        <begin position="285"/>
        <end position="412"/>
    </location>
</feature>
<protein>
    <submittedName>
        <fullName evidence="6">(California timema) hypothetical protein</fullName>
    </submittedName>
</protein>
<sequence>MMEGPDTPTKGQEMGLRVFSGYSMRAFKRMVSEDTWIGGRRVAEKLGACFPSRVPGVPQIVVGWYSCLGKGWRNKPLAREITETNIRARDLCGSSGDRCIHEYMDVYSEAKKPDASELINSPFGGRYCGPIPPRRRISLYQVLSLGFFTDKNSSYPELFGGRYAFINECPQLQGFGVLAPDPRHLVCPQERVQHYLGNGLCPFDYVKLYDGVDNKSAVIGTYCGQQRNLVLYSSVEALLVSFVTLQRTANTQNRGFKGIFEFSESFVKLDFIVKNDGEHIRGSECDQKILSRKESTGFVYSPNYPLPYIPKIVCRYFIYGMQDSQHLERVKLEFDNGKFDIPKGKKEDCTDGYLKMYLKGQEATDSYDKFDHELCGVESNPSVVVSDGPRLVMVFSSGELQGRGFKAKYTFETEYRIPGTAAPDGTCSFTYRSSSRKKGEFNSPRYPSNYPSETNCTYLFLATPNEQVTLVFEHFKVRADAANSTFGNYGVQVCQEDWLEIFNLYRDGTDKLIGRYCGMTAPGPIESNRAASGVKIILHTDQEGVFSGFKARYTFEDAKSVFGDCGSNVSSLEYGVISSPNFPLNYDAPARGLASKTCIWYINVRQKHKIMLNFEFFAVEGEPSARGCPAAVVRLWHTVETPPLELCGEKQPADKWQFLSETNTVRLSFISSDKSVGAQGFRAIWTEVSEGPDCDQFLCVKSNYCIADKLRCNSIANCGADDRSDEINLTTLSKVLFPQENKLPMMPIMVQSLSGVLRVEHLPLVSYAGAQFPCSYFLCAFCSCSHHEKLTRTACESRVMEVPSNMYFLLVVLLCASAAVILVLCVWCHHRKRRRRRRHLARLRRTAASSSRRTNQGSSHRQHVCDELGERFASVDSV</sequence>
<keyword evidence="4" id="KW-1133">Transmembrane helix</keyword>
<comment type="caution">
    <text evidence="2">Lacks conserved residue(s) required for the propagation of feature annotation.</text>
</comment>
<feature type="domain" description="CUB" evidence="5">
    <location>
        <begin position="427"/>
        <end position="556"/>
    </location>
</feature>
<evidence type="ECO:0000256" key="3">
    <source>
        <dbReference type="SAM" id="MobiDB-lite"/>
    </source>
</evidence>
<dbReference type="SUPFAM" id="SSF49854">
    <property type="entry name" value="Spermadhesin, CUB domain"/>
    <property type="match status" value="4"/>
</dbReference>
<evidence type="ECO:0000256" key="4">
    <source>
        <dbReference type="SAM" id="Phobius"/>
    </source>
</evidence>
<dbReference type="Gene3D" id="2.60.120.290">
    <property type="entry name" value="Spermadhesin, CUB domain"/>
    <property type="match status" value="4"/>
</dbReference>
<dbReference type="PANTHER" id="PTHR47537">
    <property type="entry name" value="CUBILIN"/>
    <property type="match status" value="1"/>
</dbReference>
<keyword evidence="4" id="KW-0472">Membrane</keyword>
<organism evidence="6">
    <name type="scientific">Timema californicum</name>
    <name type="common">California timema</name>
    <name type="synonym">Walking stick</name>
    <dbReference type="NCBI Taxonomy" id="61474"/>
    <lineage>
        <taxon>Eukaryota</taxon>
        <taxon>Metazoa</taxon>
        <taxon>Ecdysozoa</taxon>
        <taxon>Arthropoda</taxon>
        <taxon>Hexapoda</taxon>
        <taxon>Insecta</taxon>
        <taxon>Pterygota</taxon>
        <taxon>Neoptera</taxon>
        <taxon>Polyneoptera</taxon>
        <taxon>Phasmatodea</taxon>
        <taxon>Timematodea</taxon>
        <taxon>Timematoidea</taxon>
        <taxon>Timematidae</taxon>
        <taxon>Timema</taxon>
    </lineage>
</organism>
<dbReference type="EMBL" id="OE179537">
    <property type="protein sequence ID" value="CAD7569096.1"/>
    <property type="molecule type" value="Genomic_DNA"/>
</dbReference>
<evidence type="ECO:0000256" key="1">
    <source>
        <dbReference type="ARBA" id="ARBA00023157"/>
    </source>
</evidence>
<feature type="region of interest" description="Disordered" evidence="3">
    <location>
        <begin position="839"/>
        <end position="863"/>
    </location>
</feature>
<dbReference type="GO" id="GO:0005886">
    <property type="term" value="C:plasma membrane"/>
    <property type="evidence" value="ECO:0007669"/>
    <property type="project" value="TreeGrafter"/>
</dbReference>
<dbReference type="SMART" id="SM00192">
    <property type="entry name" value="LDLa"/>
    <property type="match status" value="1"/>
</dbReference>
<gene>
    <name evidence="6" type="ORF">TCMB3V08_LOCUS1846</name>
</gene>
<feature type="domain" description="CUB" evidence="5">
    <location>
        <begin position="565"/>
        <end position="688"/>
    </location>
</feature>
<evidence type="ECO:0000259" key="5">
    <source>
        <dbReference type="PROSITE" id="PS01180"/>
    </source>
</evidence>
<feature type="domain" description="CUB" evidence="5">
    <location>
        <begin position="201"/>
        <end position="263"/>
    </location>
</feature>
<dbReference type="AlphaFoldDB" id="A0A7R9IYG6"/>
<reference evidence="6" key="1">
    <citation type="submission" date="2020-11" db="EMBL/GenBank/DDBJ databases">
        <authorList>
            <person name="Tran Van P."/>
        </authorList>
    </citation>
    <scope>NUCLEOTIDE SEQUENCE</scope>
</reference>
<dbReference type="InterPro" id="IPR035914">
    <property type="entry name" value="Sperma_CUB_dom_sf"/>
</dbReference>
<keyword evidence="4" id="KW-0812">Transmembrane</keyword>
<name>A0A7R9IYG6_TIMCA</name>
<proteinExistence type="predicted"/>
<dbReference type="Pfam" id="PF00431">
    <property type="entry name" value="CUB"/>
    <property type="match status" value="4"/>
</dbReference>
<dbReference type="InterPro" id="IPR053207">
    <property type="entry name" value="Non-NMDA_GluR_Accessory"/>
</dbReference>
<dbReference type="InterPro" id="IPR000859">
    <property type="entry name" value="CUB_dom"/>
</dbReference>
<accession>A0A7R9IYG6</accession>
<dbReference type="CDD" id="cd00041">
    <property type="entry name" value="CUB"/>
    <property type="match status" value="4"/>
</dbReference>
<dbReference type="PANTHER" id="PTHR47537:SF6">
    <property type="entry name" value="CUB DOMAIN-CONTAINING PROTEIN"/>
    <property type="match status" value="1"/>
</dbReference>